<dbReference type="GO" id="GO:0005886">
    <property type="term" value="C:plasma membrane"/>
    <property type="evidence" value="ECO:0007669"/>
    <property type="project" value="UniProtKB-SubCell"/>
</dbReference>
<dbReference type="PROSITE" id="PS50262">
    <property type="entry name" value="G_PROTEIN_RECEP_F1_2"/>
    <property type="match status" value="1"/>
</dbReference>
<keyword evidence="3 11" id="KW-0812">Transmembrane</keyword>
<evidence type="ECO:0000313" key="14">
    <source>
        <dbReference type="EMBL" id="ESP00657.1"/>
    </source>
</evidence>
<dbReference type="Proteomes" id="UP000030746">
    <property type="component" value="Unassembled WGS sequence"/>
</dbReference>
<keyword evidence="6 12" id="KW-0472">Membrane</keyword>
<evidence type="ECO:0000256" key="3">
    <source>
        <dbReference type="ARBA" id="ARBA00022692"/>
    </source>
</evidence>
<dbReference type="SUPFAM" id="SSF81321">
    <property type="entry name" value="Family A G protein-coupled receptor-like"/>
    <property type="match status" value="1"/>
</dbReference>
<organism evidence="14 15">
    <name type="scientific">Lottia gigantea</name>
    <name type="common">Giant owl limpet</name>
    <dbReference type="NCBI Taxonomy" id="225164"/>
    <lineage>
        <taxon>Eukaryota</taxon>
        <taxon>Metazoa</taxon>
        <taxon>Spiralia</taxon>
        <taxon>Lophotrochozoa</taxon>
        <taxon>Mollusca</taxon>
        <taxon>Gastropoda</taxon>
        <taxon>Patellogastropoda</taxon>
        <taxon>Lottioidea</taxon>
        <taxon>Lottiidae</taxon>
        <taxon>Lottia</taxon>
    </lineage>
</organism>
<feature type="domain" description="G-protein coupled receptors family 1 profile" evidence="13">
    <location>
        <begin position="1"/>
        <end position="263"/>
    </location>
</feature>
<sequence length="275" mass="31308">MHTPTNYYLFNLAISDLLMLILGLPQEIYSLWSAYPFLLGETICRLRLLAAEASTYTSILTITAFTVERYNAICYNPMRANNSNLSRVIRVIIAIWLFSVLCSIPVGLQFGIVYIKANNVPILESAQCNTINEAEAKIVFQVSTFLFFMFPMAVIAILYFMIALAIRRSVLIRSGSDSSNESQTVVDPELRITQQTQVRQSVLKMLVAVVVAFFVCWAPFHAQRLLVVYVEDWTLTLILVHDCLYYVSGVLYYISTTINPILYSIMSVKFRQAFR</sequence>
<dbReference type="InterPro" id="IPR000276">
    <property type="entry name" value="GPCR_Rhodpsn"/>
</dbReference>
<dbReference type="OMA" id="QLHVPCR"/>
<keyword evidence="7" id="KW-1015">Disulfide bond</keyword>
<dbReference type="HOGENOM" id="CLU_009579_6_5_1"/>
<keyword evidence="15" id="KW-1185">Reference proteome</keyword>
<dbReference type="Gene3D" id="1.20.1070.10">
    <property type="entry name" value="Rhodopsin 7-helix transmembrane proteins"/>
    <property type="match status" value="1"/>
</dbReference>
<evidence type="ECO:0000256" key="5">
    <source>
        <dbReference type="ARBA" id="ARBA00023040"/>
    </source>
</evidence>
<feature type="transmembrane region" description="Helical" evidence="12">
    <location>
        <begin position="244"/>
        <end position="265"/>
    </location>
</feature>
<evidence type="ECO:0000313" key="15">
    <source>
        <dbReference type="Proteomes" id="UP000030746"/>
    </source>
</evidence>
<comment type="similarity">
    <text evidence="11">Belongs to the G-protein coupled receptor 1 family.</text>
</comment>
<evidence type="ECO:0000256" key="10">
    <source>
        <dbReference type="ARBA" id="ARBA00023224"/>
    </source>
</evidence>
<feature type="transmembrane region" description="Helical" evidence="12">
    <location>
        <begin position="145"/>
        <end position="166"/>
    </location>
</feature>
<dbReference type="PRINTS" id="PR00237">
    <property type="entry name" value="GPCRRHODOPSN"/>
</dbReference>
<evidence type="ECO:0000259" key="13">
    <source>
        <dbReference type="PROSITE" id="PS50262"/>
    </source>
</evidence>
<accession>V4B2K8</accession>
<dbReference type="PANTHER" id="PTHR24243:SF208">
    <property type="entry name" value="PYROKININ-1 RECEPTOR"/>
    <property type="match status" value="1"/>
</dbReference>
<dbReference type="InterPro" id="IPR005390">
    <property type="entry name" value="NeuromedU_rcpt"/>
</dbReference>
<evidence type="ECO:0000256" key="11">
    <source>
        <dbReference type="RuleBase" id="RU000688"/>
    </source>
</evidence>
<dbReference type="PANTHER" id="PTHR24243">
    <property type="entry name" value="G-PROTEIN COUPLED RECEPTOR"/>
    <property type="match status" value="1"/>
</dbReference>
<reference evidence="14 15" key="1">
    <citation type="journal article" date="2013" name="Nature">
        <title>Insights into bilaterian evolution from three spiralian genomes.</title>
        <authorList>
            <person name="Simakov O."/>
            <person name="Marletaz F."/>
            <person name="Cho S.J."/>
            <person name="Edsinger-Gonzales E."/>
            <person name="Havlak P."/>
            <person name="Hellsten U."/>
            <person name="Kuo D.H."/>
            <person name="Larsson T."/>
            <person name="Lv J."/>
            <person name="Arendt D."/>
            <person name="Savage R."/>
            <person name="Osoegawa K."/>
            <person name="de Jong P."/>
            <person name="Grimwood J."/>
            <person name="Chapman J.A."/>
            <person name="Shapiro H."/>
            <person name="Aerts A."/>
            <person name="Otillar R.P."/>
            <person name="Terry A.Y."/>
            <person name="Boore J.L."/>
            <person name="Grigoriev I.V."/>
            <person name="Lindberg D.R."/>
            <person name="Seaver E.C."/>
            <person name="Weisblat D.A."/>
            <person name="Putnam N.H."/>
            <person name="Rokhsar D.S."/>
        </authorList>
    </citation>
    <scope>NUCLEOTIDE SEQUENCE [LARGE SCALE GENOMIC DNA]</scope>
</reference>
<feature type="transmembrane region" description="Helical" evidence="12">
    <location>
        <begin position="46"/>
        <end position="67"/>
    </location>
</feature>
<dbReference type="PRINTS" id="PR01565">
    <property type="entry name" value="NEUROMEDINUR"/>
</dbReference>
<feature type="transmembrane region" description="Helical" evidence="12">
    <location>
        <begin position="88"/>
        <end position="115"/>
    </location>
</feature>
<evidence type="ECO:0000256" key="2">
    <source>
        <dbReference type="ARBA" id="ARBA00022475"/>
    </source>
</evidence>
<evidence type="ECO:0000256" key="7">
    <source>
        <dbReference type="ARBA" id="ARBA00023157"/>
    </source>
</evidence>
<dbReference type="PROSITE" id="PS00237">
    <property type="entry name" value="G_PROTEIN_RECEP_F1_1"/>
    <property type="match status" value="1"/>
</dbReference>
<keyword evidence="4 12" id="KW-1133">Transmembrane helix</keyword>
<feature type="transmembrane region" description="Helical" evidence="12">
    <location>
        <begin position="7"/>
        <end position="26"/>
    </location>
</feature>
<dbReference type="GeneID" id="20253058"/>
<proteinExistence type="inferred from homology"/>
<dbReference type="OrthoDB" id="10055550at2759"/>
<evidence type="ECO:0000256" key="9">
    <source>
        <dbReference type="ARBA" id="ARBA00023180"/>
    </source>
</evidence>
<gene>
    <name evidence="14" type="ORF">LOTGIDRAFT_95525</name>
</gene>
<dbReference type="InterPro" id="IPR017452">
    <property type="entry name" value="GPCR_Rhodpsn_7TM"/>
</dbReference>
<dbReference type="Pfam" id="PF00001">
    <property type="entry name" value="7tm_1"/>
    <property type="match status" value="1"/>
</dbReference>
<feature type="transmembrane region" description="Helical" evidence="12">
    <location>
        <begin position="201"/>
        <end position="220"/>
    </location>
</feature>
<comment type="subcellular location">
    <subcellularLocation>
        <location evidence="1">Cell membrane</location>
        <topology evidence="1">Multi-pass membrane protein</topology>
    </subcellularLocation>
</comment>
<evidence type="ECO:0000256" key="6">
    <source>
        <dbReference type="ARBA" id="ARBA00023136"/>
    </source>
</evidence>
<evidence type="ECO:0000256" key="1">
    <source>
        <dbReference type="ARBA" id="ARBA00004651"/>
    </source>
</evidence>
<feature type="non-terminal residue" evidence="14">
    <location>
        <position position="275"/>
    </location>
</feature>
<evidence type="ECO:0000256" key="12">
    <source>
        <dbReference type="SAM" id="Phobius"/>
    </source>
</evidence>
<keyword evidence="5 11" id="KW-0297">G-protein coupled receptor</keyword>
<dbReference type="AlphaFoldDB" id="V4B2K8"/>
<dbReference type="CTD" id="20253058"/>
<keyword evidence="9" id="KW-0325">Glycoprotein</keyword>
<dbReference type="EMBL" id="KB200701">
    <property type="protein sequence ID" value="ESP00657.1"/>
    <property type="molecule type" value="Genomic_DNA"/>
</dbReference>
<dbReference type="RefSeq" id="XP_009048776.1">
    <property type="nucleotide sequence ID" value="XM_009050528.1"/>
</dbReference>
<protein>
    <recommendedName>
        <fullName evidence="13">G-protein coupled receptors family 1 profile domain-containing protein</fullName>
    </recommendedName>
</protein>
<keyword evidence="8 11" id="KW-0675">Receptor</keyword>
<evidence type="ECO:0000256" key="4">
    <source>
        <dbReference type="ARBA" id="ARBA00022989"/>
    </source>
</evidence>
<keyword evidence="2" id="KW-1003">Cell membrane</keyword>
<keyword evidence="10 11" id="KW-0807">Transducer</keyword>
<dbReference type="KEGG" id="lgi:LOTGIDRAFT_95525"/>
<evidence type="ECO:0000256" key="8">
    <source>
        <dbReference type="ARBA" id="ARBA00023170"/>
    </source>
</evidence>
<dbReference type="GO" id="GO:0001607">
    <property type="term" value="F:neuromedin U receptor activity"/>
    <property type="evidence" value="ECO:0007669"/>
    <property type="project" value="InterPro"/>
</dbReference>
<name>V4B2K8_LOTGI</name>